<reference evidence="12" key="1">
    <citation type="submission" date="2020-11" db="EMBL/GenBank/DDBJ databases">
        <authorList>
            <person name="Whiteford S."/>
        </authorList>
    </citation>
    <scope>NUCLEOTIDE SEQUENCE</scope>
</reference>
<dbReference type="PANTHER" id="PTHR24028:SF328">
    <property type="entry name" value="CADHERIN-3"/>
    <property type="match status" value="1"/>
</dbReference>
<feature type="compositionally biased region" description="Polar residues" evidence="9">
    <location>
        <begin position="93"/>
        <end position="105"/>
    </location>
</feature>
<feature type="domain" description="Cadherin" evidence="11">
    <location>
        <begin position="1437"/>
        <end position="1558"/>
    </location>
</feature>
<proteinExistence type="predicted"/>
<evidence type="ECO:0000256" key="9">
    <source>
        <dbReference type="SAM" id="MobiDB-lite"/>
    </source>
</evidence>
<feature type="region of interest" description="Disordered" evidence="9">
    <location>
        <begin position="2522"/>
        <end position="2542"/>
    </location>
</feature>
<dbReference type="PROSITE" id="PS00232">
    <property type="entry name" value="CADHERIN_1"/>
    <property type="match status" value="1"/>
</dbReference>
<keyword evidence="6 10" id="KW-0472">Membrane</keyword>
<feature type="domain" description="Cadherin" evidence="11">
    <location>
        <begin position="227"/>
        <end position="334"/>
    </location>
</feature>
<organism evidence="12 13">
    <name type="scientific">Plutella xylostella</name>
    <name type="common">Diamondback moth</name>
    <name type="synonym">Plutella maculipennis</name>
    <dbReference type="NCBI Taxonomy" id="51655"/>
    <lineage>
        <taxon>Eukaryota</taxon>
        <taxon>Metazoa</taxon>
        <taxon>Ecdysozoa</taxon>
        <taxon>Arthropoda</taxon>
        <taxon>Hexapoda</taxon>
        <taxon>Insecta</taxon>
        <taxon>Pterygota</taxon>
        <taxon>Neoptera</taxon>
        <taxon>Endopterygota</taxon>
        <taxon>Lepidoptera</taxon>
        <taxon>Glossata</taxon>
        <taxon>Ditrysia</taxon>
        <taxon>Yponomeutoidea</taxon>
        <taxon>Plutellidae</taxon>
        <taxon>Plutella</taxon>
    </lineage>
</organism>
<evidence type="ECO:0000256" key="4">
    <source>
        <dbReference type="ARBA" id="ARBA00022837"/>
    </source>
</evidence>
<dbReference type="PANTHER" id="PTHR24028">
    <property type="entry name" value="CADHERIN-87A"/>
    <property type="match status" value="1"/>
</dbReference>
<comment type="subcellular location">
    <subcellularLocation>
        <location evidence="1">Membrane</location>
        <topology evidence="1">Single-pass membrane protein</topology>
    </subcellularLocation>
</comment>
<evidence type="ECO:0000259" key="11">
    <source>
        <dbReference type="PROSITE" id="PS50268"/>
    </source>
</evidence>
<keyword evidence="3" id="KW-0677">Repeat</keyword>
<feature type="compositionally biased region" description="Polar residues" evidence="9">
    <location>
        <begin position="1"/>
        <end position="17"/>
    </location>
</feature>
<protein>
    <submittedName>
        <fullName evidence="12">(diamondback moth) hypothetical protein</fullName>
    </submittedName>
</protein>
<evidence type="ECO:0000256" key="5">
    <source>
        <dbReference type="ARBA" id="ARBA00022989"/>
    </source>
</evidence>
<evidence type="ECO:0000256" key="6">
    <source>
        <dbReference type="ARBA" id="ARBA00023136"/>
    </source>
</evidence>
<evidence type="ECO:0000256" key="8">
    <source>
        <dbReference type="PROSITE-ProRule" id="PRU00043"/>
    </source>
</evidence>
<dbReference type="GO" id="GO:0005886">
    <property type="term" value="C:plasma membrane"/>
    <property type="evidence" value="ECO:0007669"/>
    <property type="project" value="InterPro"/>
</dbReference>
<evidence type="ECO:0000256" key="3">
    <source>
        <dbReference type="ARBA" id="ARBA00022737"/>
    </source>
</evidence>
<evidence type="ECO:0000256" key="10">
    <source>
        <dbReference type="SAM" id="Phobius"/>
    </source>
</evidence>
<dbReference type="InterPro" id="IPR002126">
    <property type="entry name" value="Cadherin-like_dom"/>
</dbReference>
<dbReference type="Gene3D" id="2.60.40.60">
    <property type="entry name" value="Cadherins"/>
    <property type="match status" value="1"/>
</dbReference>
<feature type="region of interest" description="Disordered" evidence="9">
    <location>
        <begin position="1"/>
        <end position="20"/>
    </location>
</feature>
<keyword evidence="13" id="KW-1185">Reference proteome</keyword>
<dbReference type="GO" id="GO:0005509">
    <property type="term" value="F:calcium ion binding"/>
    <property type="evidence" value="ECO:0007669"/>
    <property type="project" value="UniProtKB-UniRule"/>
</dbReference>
<dbReference type="SUPFAM" id="SSF49313">
    <property type="entry name" value="Cadherin-like"/>
    <property type="match status" value="1"/>
</dbReference>
<keyword evidence="5 10" id="KW-1133">Transmembrane helix</keyword>
<dbReference type="EMBL" id="CAJHNJ030000033">
    <property type="protein sequence ID" value="CAG9127144.1"/>
    <property type="molecule type" value="Genomic_DNA"/>
</dbReference>
<dbReference type="InterPro" id="IPR020894">
    <property type="entry name" value="Cadherin_CS"/>
</dbReference>
<dbReference type="Proteomes" id="UP000653454">
    <property type="component" value="Unassembled WGS sequence"/>
</dbReference>
<name>A0A8S4FIP2_PLUXY</name>
<keyword evidence="4 8" id="KW-0106">Calcium</keyword>
<keyword evidence="2 10" id="KW-0812">Transmembrane</keyword>
<feature type="region of interest" description="Disordered" evidence="9">
    <location>
        <begin position="92"/>
        <end position="117"/>
    </location>
</feature>
<gene>
    <name evidence="12" type="ORF">PLXY2_LOCUS8789</name>
</gene>
<feature type="transmembrane region" description="Helical" evidence="10">
    <location>
        <begin position="2485"/>
        <end position="2511"/>
    </location>
</feature>
<evidence type="ECO:0000256" key="2">
    <source>
        <dbReference type="ARBA" id="ARBA00022692"/>
    </source>
</evidence>
<keyword evidence="7" id="KW-0325">Glycoprotein</keyword>
<evidence type="ECO:0000256" key="7">
    <source>
        <dbReference type="ARBA" id="ARBA00023180"/>
    </source>
</evidence>
<evidence type="ECO:0000256" key="1">
    <source>
        <dbReference type="ARBA" id="ARBA00004167"/>
    </source>
</evidence>
<dbReference type="InterPro" id="IPR015919">
    <property type="entry name" value="Cadherin-like_sf"/>
</dbReference>
<dbReference type="PROSITE" id="PS50268">
    <property type="entry name" value="CADHERIN_2"/>
    <property type="match status" value="2"/>
</dbReference>
<dbReference type="CDD" id="cd11304">
    <property type="entry name" value="Cadherin_repeat"/>
    <property type="match status" value="1"/>
</dbReference>
<dbReference type="InterPro" id="IPR050174">
    <property type="entry name" value="Protocadherin/Cadherin-CA"/>
</dbReference>
<accession>A0A8S4FIP2</accession>
<evidence type="ECO:0000313" key="12">
    <source>
        <dbReference type="EMBL" id="CAG9127144.1"/>
    </source>
</evidence>
<comment type="caution">
    <text evidence="12">The sequence shown here is derived from an EMBL/GenBank/DDBJ whole genome shotgun (WGS) entry which is preliminary data.</text>
</comment>
<dbReference type="GO" id="GO:0007156">
    <property type="term" value="P:homophilic cell adhesion via plasma membrane adhesion molecules"/>
    <property type="evidence" value="ECO:0007669"/>
    <property type="project" value="InterPro"/>
</dbReference>
<evidence type="ECO:0000313" key="13">
    <source>
        <dbReference type="Proteomes" id="UP000653454"/>
    </source>
</evidence>
<sequence>MPSPCSSRSRNNGNPTLRTEDKVVTSDRRWEIVVYVAREIFKTMAKHGRFMFGSQHEISCSSGINSVVITGPGQLIIQIIWRLVLHHTEEESGQMQFPPRSNLQQDIDETGDPRRTTTGTLRLEADTQLVFPDEPVFSRTFYTATYSDGAVQLQDTVTLSQGYDDAVRFSVDGEYSEYFSLKEEANSVTVEAKELPSAITRLGQILLELKAERNLTSGASATLVLRFPEEPALEFAEKSYQGQIVDNSLTLSALLLSQGFESGYNISIENDHAEYFTPTKNNNQITITMSPLSEDIIAENSFLTLRVVASNEASTAVTVVLLEIIKDDTETPVFASQIYEGSYDTTNGLSVPTIVLSQGYDSSVQFYKSGEYESLFTMTPSGNSIVLALTSALPEDILTQQHLLLTIGASKPRTVGAHTTVSITLPRARALSFEEAGYRGSLEGDVLTLPAIRLTTGFADDVKFTLNGDYASSFTIENDENVVSVILSTPIAENVIQNNNFLALTLEAKGVNTLTAVASIVVDVIKDDAQTPVFAKHVYYGTSLDTNGITLEDISLVQGYDDTVTFSLSGDDAQYFNLTENENKVRLELISNIPEDVVFEKKVLIFNILAAKPRTVGANAALSISFPSELTDATVMKFSKNAYVGTYENNLISLEKAVLQDGFAENTTFDLSGEYASNFDLSVTGNSVALNVKVPLPANLAQSLVVLELTAARDGAVAATASLVIDIVVEAAFLPVFDKAYYEGSYNEAEFLFVDSVYLIQGFDDTVTFNLEGDLSEWFSLSSEGNKVTIALKGPIPEEILQNNSQLLFVVVANKPGTDGGRAVISVSLTKECSGGVLRFARSHYVGRIESGSVQIEDFTLLGGWQDGLAVSVSGEYGEYFNVEQLDEKITLSLKGDLPTEAFSEYFIILEIQVSRPGYGSGFTTAILEITKDSTETPIFEYHYYTGSYSKDKQLVFEPTVQLIQGFDDTVEFALEDNADASWFVLEGAGNSWTLALKNDSIEVSGRSNLVFSMLATKPGALPASSAVVITITDVASAALRFTQQSYSGSVQSSELTLEAINIEEGYTESLRVSLSGEYSEYFEVANNNNEITVQFKTGVTSEVLQDTNIIIMTIRAESDTDVAYATIVIEIRKDTNNVTALVFQEAYYSGSYSEIAGLSFDQQIRLIDEFDDAVLFALEGEQKQWFEIQINKDYVTLTLKETLPTEVLTNYRHLLLSIVATKENHLQGKAAVIISLDDDLTSPTVLRFEQNYYEGKFSSDNVILDSIKLSLGYSDDLKYTYKISGDLKEYFKVTTEGSVSKLELDKQISEENLGTLIILELEVSAAQSISAYTTIILKTDVEEENLTLLVFEKPYYVGSYTVADKLNFENIVTLAQGYNENVVFKLEEGYEKWFLLQSEGNTVTITLVNEIPSEILLNNRNIIFTISASLAGVQPASTSIIISLEDEIPLNALVFEKGYYTATYTDQQPLQFESVIKLSEGYDETVSFSLEGDLARYFTVDNTGAVVTLSGSIPDDAIPDQSFIVLELVATSKNAISASATIIITLATDTSVVTPVFTESYYAAKFSPAGGLKFETEISLRQGYDETVTFALSEEGSRWFLIRESGNSVTIIPTADFLATELSEDILSFSVIANKPGTKSAEAGVIVLLQYDTTSNDVSFEKALYTGVISGGTVQHEDIVVTGFEGTIVEVLGEYGALFEARISAGAVTVQATDLSGLPTGASHVTLELQAGEARAVLVLVIETDIPGDVYFEKSVYTGTFKDGIVEHEAMKVSGYDGTVINISGEYSEWFTAQATSGVVEVRATGSSTLPAGVALVTLTLQADTATAVLVLNVQSEPKEVSFEKILYTGTYKEGDVTHEDIKVSGYDGTVVTLTGPYSELFTAQATSGVVVVQAVGSLTLPAGVALVTLTLQADTAAAVLVLTVQSESTPTEVFFSKTLYTGSYKDGVVAHEDILVTGYDGNSIKVIGELSSMFSAAASAGAVEVQATGSLTLPPGTSHVVLELEADSARAVLILDVIETEAVPPAVSFSSELYEIRADVSQTGIVGRVQATADNNERVTYSVVTDNEYLQARVSVSADGDLQLFAPINSGVYSFSVSATTVTSQVTATAPVRLTVEAVTVCDDDLVVPPLIVLERDEEEPHADLVIIDGAEFEGCRYTLTNRWPLNQSWLYVDDRGLHARAIDREDESIAFMALSQVQVELVLYCDNDTNQSSRSKRSVNRVDWLGPYDYGNNKWTLTESIGFNSRRSFVNLIVNDINDNDPIFVEKPNEPIAVGYPVPDLLDVILPRALTQLTATDADIGENAALLYWSPSEQLAVAPGSGLVHVNRRDLPDGTTLAVHATDRNGQGNTGTIQLVVRLLTEDHIAVVTVRDSFLEDEESILKELNDALGYEVKVLNAVVISDEYEVEGDASKNVRSRAEVAPGTSLQLYLYGVEQRQPVEVERLTSDISSNFIASVVVDSVSLRDYLESREICSVVSGRDIGLLAATIVLSILLIILIASIALWFFLKWRKNKNYDNFSDENSLPSRDDGDDEPKIETRPRIDIEELKRSERRLQERLEAPISTTVSETSKKNPLDTKIDVPLPEVNVPIVIQSIDKLKRADDDDEDEFGEIKDKGRRKSMVTFNENVEKIIHVEDIDSPEYENARL</sequence>